<reference evidence="1" key="1">
    <citation type="submission" date="2020-11" db="EMBL/GenBank/DDBJ databases">
        <authorList>
            <person name="Tran Van P."/>
        </authorList>
    </citation>
    <scope>NUCLEOTIDE SEQUENCE</scope>
</reference>
<proteinExistence type="predicted"/>
<name>A0A7R9HZY2_9NEOP</name>
<sequence>MGQRRKDMLRCSPSLLLHPQRLRLRLVRNAGNLSTRRNHNFLMSIDVPTFVWRESGKTTLSTPDWSSSPDILVTVRSFERVHNMARAALILWQHIRRNSIFISCCEDP</sequence>
<protein>
    <submittedName>
        <fullName evidence="1">Uncharacterized protein</fullName>
    </submittedName>
</protein>
<dbReference type="EMBL" id="OD565646">
    <property type="protein sequence ID" value="CAD7442286.1"/>
    <property type="molecule type" value="Genomic_DNA"/>
</dbReference>
<evidence type="ECO:0000313" key="1">
    <source>
        <dbReference type="EMBL" id="CAD7442286.1"/>
    </source>
</evidence>
<organism evidence="1">
    <name type="scientific">Timema bartmani</name>
    <dbReference type="NCBI Taxonomy" id="61472"/>
    <lineage>
        <taxon>Eukaryota</taxon>
        <taxon>Metazoa</taxon>
        <taxon>Ecdysozoa</taxon>
        <taxon>Arthropoda</taxon>
        <taxon>Hexapoda</taxon>
        <taxon>Insecta</taxon>
        <taxon>Pterygota</taxon>
        <taxon>Neoptera</taxon>
        <taxon>Polyneoptera</taxon>
        <taxon>Phasmatodea</taxon>
        <taxon>Timematodea</taxon>
        <taxon>Timematoidea</taxon>
        <taxon>Timematidae</taxon>
        <taxon>Timema</taxon>
    </lineage>
</organism>
<dbReference type="AlphaFoldDB" id="A0A7R9HZY2"/>
<gene>
    <name evidence="1" type="ORF">TBIB3V08_LOCUS4723</name>
</gene>
<accession>A0A7R9HZY2</accession>